<protein>
    <submittedName>
        <fullName evidence="1">Uncharacterized protein</fullName>
    </submittedName>
</protein>
<reference evidence="1 2" key="1">
    <citation type="submission" date="2024-09" db="EMBL/GenBank/DDBJ databases">
        <authorList>
            <person name="Sun Q."/>
            <person name="Mori K."/>
        </authorList>
    </citation>
    <scope>NUCLEOTIDE SEQUENCE [LARGE SCALE GENOMIC DNA]</scope>
    <source>
        <strain evidence="1 2">CCM 7609</strain>
    </source>
</reference>
<dbReference type="Proteomes" id="UP001589575">
    <property type="component" value="Unassembled WGS sequence"/>
</dbReference>
<gene>
    <name evidence="1" type="ORF">ACFFX0_28585</name>
</gene>
<accession>A0ABV5G8J2</accession>
<sequence length="86" mass="9566">MFLRRLTELRLPAAGVRFWAVGPSWLNRRRSSRMAEASPHHQEPERALAGIAQVVHGSDLGEYRFAACAGYSSPSTLMRSVPSVRT</sequence>
<name>A0ABV5G8J2_9MICC</name>
<evidence type="ECO:0000313" key="2">
    <source>
        <dbReference type="Proteomes" id="UP001589575"/>
    </source>
</evidence>
<dbReference type="EMBL" id="JBHMFI010000004">
    <property type="protein sequence ID" value="MFB9074929.1"/>
    <property type="molecule type" value="Genomic_DNA"/>
</dbReference>
<evidence type="ECO:0000313" key="1">
    <source>
        <dbReference type="EMBL" id="MFB9074929.1"/>
    </source>
</evidence>
<organism evidence="1 2">
    <name type="scientific">Citricoccus parietis</name>
    <dbReference type="NCBI Taxonomy" id="592307"/>
    <lineage>
        <taxon>Bacteria</taxon>
        <taxon>Bacillati</taxon>
        <taxon>Actinomycetota</taxon>
        <taxon>Actinomycetes</taxon>
        <taxon>Micrococcales</taxon>
        <taxon>Micrococcaceae</taxon>
        <taxon>Citricoccus</taxon>
    </lineage>
</organism>
<proteinExistence type="predicted"/>
<keyword evidence="2" id="KW-1185">Reference proteome</keyword>
<comment type="caution">
    <text evidence="1">The sequence shown here is derived from an EMBL/GenBank/DDBJ whole genome shotgun (WGS) entry which is preliminary data.</text>
</comment>